<evidence type="ECO:0000313" key="4">
    <source>
        <dbReference type="Proteomes" id="UP000016560"/>
    </source>
</evidence>
<evidence type="ECO:0000256" key="1">
    <source>
        <dbReference type="SAM" id="Coils"/>
    </source>
</evidence>
<dbReference type="RefSeq" id="WP_021699437.1">
    <property type="nucleotide sequence ID" value="NZ_BATI01000005.1"/>
</dbReference>
<comment type="caution">
    <text evidence="3">The sequence shown here is derived from an EMBL/GenBank/DDBJ whole genome shotgun (WGS) entry which is preliminary data.</text>
</comment>
<keyword evidence="4" id="KW-1185">Reference proteome</keyword>
<dbReference type="AlphaFoldDB" id="U3B372"/>
<feature type="coiled-coil region" evidence="1">
    <location>
        <begin position="144"/>
        <end position="171"/>
    </location>
</feature>
<dbReference type="Proteomes" id="UP000016560">
    <property type="component" value="Unassembled WGS sequence"/>
</dbReference>
<organism evidence="3 4">
    <name type="scientific">Aquipseudomonas alcaligenes (strain ATCC 14909 / DSM 50342 / CCUG 1425 / JCM 20561 / NBRC 14159 / NCIMB 9945 / NCTC 10367 / 1577)</name>
    <name type="common">Pseudomonas alcaligenes</name>
    <dbReference type="NCBI Taxonomy" id="1215092"/>
    <lineage>
        <taxon>Bacteria</taxon>
        <taxon>Pseudomonadati</taxon>
        <taxon>Pseudomonadota</taxon>
        <taxon>Gammaproteobacteria</taxon>
        <taxon>Pseudomonadales</taxon>
        <taxon>Pseudomonadaceae</taxon>
        <taxon>Aquipseudomonas</taxon>
    </lineage>
</organism>
<feature type="transmembrane region" description="Helical" evidence="2">
    <location>
        <begin position="205"/>
        <end position="228"/>
    </location>
</feature>
<keyword evidence="2" id="KW-0472">Membrane</keyword>
<keyword evidence="2" id="KW-1133">Transmembrane helix</keyword>
<protein>
    <submittedName>
        <fullName evidence="3">Uncharacterized protein</fullName>
    </submittedName>
</protein>
<dbReference type="EMBL" id="BATI01000005">
    <property type="protein sequence ID" value="GAD61343.1"/>
    <property type="molecule type" value="Genomic_DNA"/>
</dbReference>
<gene>
    <name evidence="3" type="ORF">PA6_005_02320</name>
</gene>
<keyword evidence="1" id="KW-0175">Coiled coil</keyword>
<evidence type="ECO:0000313" key="3">
    <source>
        <dbReference type="EMBL" id="GAD61343.1"/>
    </source>
</evidence>
<dbReference type="OrthoDB" id="6840618at2"/>
<accession>U3B372</accession>
<evidence type="ECO:0000256" key="2">
    <source>
        <dbReference type="SAM" id="Phobius"/>
    </source>
</evidence>
<reference evidence="3" key="1">
    <citation type="submission" date="2024-09" db="EMBL/GenBank/DDBJ databases">
        <title>Whole genome shotgun sequence of Pseudomonas alcaligenes NBRC 14159.</title>
        <authorList>
            <person name="Yoshida I."/>
            <person name="Hosoyama A."/>
            <person name="Tsuchikane K."/>
            <person name="Noguchi M."/>
            <person name="Hirakata S."/>
            <person name="Ando Y."/>
            <person name="Ohji S."/>
            <person name="Yamazoe A."/>
            <person name="Yamazaki S."/>
            <person name="Fujita N."/>
        </authorList>
    </citation>
    <scope>NUCLEOTIDE SEQUENCE</scope>
    <source>
        <strain evidence="3">NBRC 14159</strain>
    </source>
</reference>
<name>U3B372_AQUA1</name>
<keyword evidence="2" id="KW-0812">Transmembrane</keyword>
<proteinExistence type="predicted"/>
<sequence length="250" mass="26966">MERQTRERALLEELFADHYKLADRFDEAAGKVDRVFDMLRGTEGSRGVIADLETACVALGPIAGSELAQKVAALLQQVQALPERLVKIADEEGFRLAVRNTFTDLFEEVVEATRNAGIEITSRELESLLKPAAQAASDAVFGDAALNAAKLSQAEKEIENLKSQNLVLMNTLSKSEQLSEQAINKLGEDLGAVSEKLAAANSRRVGFYGLVAAFALGVFMHGPVTLMVDAGFDLLRENAKASAAAERTTL</sequence>